<reference evidence="2 3" key="1">
    <citation type="submission" date="2015-07" db="EMBL/GenBank/DDBJ databases">
        <title>The genome of Dufourea novaeangliae.</title>
        <authorList>
            <person name="Pan H."/>
            <person name="Kapheim K."/>
        </authorList>
    </citation>
    <scope>NUCLEOTIDE SEQUENCE [LARGE SCALE GENOMIC DNA]</scope>
    <source>
        <strain evidence="2">0120121106</strain>
        <tissue evidence="2">Whole body</tissue>
    </source>
</reference>
<dbReference type="InterPro" id="IPR030547">
    <property type="entry name" value="XRCC2"/>
</dbReference>
<dbReference type="GO" id="GO:0000724">
    <property type="term" value="P:double-strand break repair via homologous recombination"/>
    <property type="evidence" value="ECO:0007669"/>
    <property type="project" value="InterPro"/>
</dbReference>
<organism evidence="2 3">
    <name type="scientific">Dufourea novaeangliae</name>
    <name type="common">Sweat bee</name>
    <dbReference type="NCBI Taxonomy" id="178035"/>
    <lineage>
        <taxon>Eukaryota</taxon>
        <taxon>Metazoa</taxon>
        <taxon>Ecdysozoa</taxon>
        <taxon>Arthropoda</taxon>
        <taxon>Hexapoda</taxon>
        <taxon>Insecta</taxon>
        <taxon>Pterygota</taxon>
        <taxon>Neoptera</taxon>
        <taxon>Endopterygota</taxon>
        <taxon>Hymenoptera</taxon>
        <taxon>Apocrita</taxon>
        <taxon>Aculeata</taxon>
        <taxon>Apoidea</taxon>
        <taxon>Anthophila</taxon>
        <taxon>Halictidae</taxon>
        <taxon>Rophitinae</taxon>
        <taxon>Dufourea</taxon>
    </lineage>
</organism>
<dbReference type="Gene3D" id="3.40.50.300">
    <property type="entry name" value="P-loop containing nucleotide triphosphate hydrolases"/>
    <property type="match status" value="1"/>
</dbReference>
<gene>
    <name evidence="2" type="ORF">WN55_05652</name>
</gene>
<name>A0A154PPH7_DUFNO</name>
<dbReference type="InterPro" id="IPR013632">
    <property type="entry name" value="Rad51_C"/>
</dbReference>
<dbReference type="GO" id="GO:0005813">
    <property type="term" value="C:centrosome"/>
    <property type="evidence" value="ECO:0007669"/>
    <property type="project" value="TreeGrafter"/>
</dbReference>
<dbReference type="Proteomes" id="UP000076502">
    <property type="component" value="Unassembled WGS sequence"/>
</dbReference>
<dbReference type="Pfam" id="PF08423">
    <property type="entry name" value="Rad51"/>
    <property type="match status" value="1"/>
</dbReference>
<dbReference type="OrthoDB" id="420422at2759"/>
<dbReference type="CDD" id="cd19490">
    <property type="entry name" value="XRCC2"/>
    <property type="match status" value="1"/>
</dbReference>
<evidence type="ECO:0000313" key="3">
    <source>
        <dbReference type="Proteomes" id="UP000076502"/>
    </source>
</evidence>
<protein>
    <submittedName>
        <fullName evidence="2">DNA repair protein XRCC2</fullName>
    </submittedName>
</protein>
<dbReference type="GO" id="GO:0000400">
    <property type="term" value="F:four-way junction DNA binding"/>
    <property type="evidence" value="ECO:0007669"/>
    <property type="project" value="TreeGrafter"/>
</dbReference>
<dbReference type="EMBL" id="KQ434998">
    <property type="protein sequence ID" value="KZC13344.1"/>
    <property type="molecule type" value="Genomic_DNA"/>
</dbReference>
<dbReference type="GO" id="GO:0042148">
    <property type="term" value="P:DNA strand invasion"/>
    <property type="evidence" value="ECO:0007669"/>
    <property type="project" value="TreeGrafter"/>
</dbReference>
<keyword evidence="3" id="KW-1185">Reference proteome</keyword>
<evidence type="ECO:0000313" key="2">
    <source>
        <dbReference type="EMBL" id="KZC13344.1"/>
    </source>
</evidence>
<dbReference type="PANTHER" id="PTHR46644:SF2">
    <property type="entry name" value="DNA REPAIR PROTEIN XRCC2"/>
    <property type="match status" value="1"/>
</dbReference>
<dbReference type="InterPro" id="IPR027417">
    <property type="entry name" value="P-loop_NTPase"/>
</dbReference>
<dbReference type="GO" id="GO:0005657">
    <property type="term" value="C:replication fork"/>
    <property type="evidence" value="ECO:0007669"/>
    <property type="project" value="InterPro"/>
</dbReference>
<dbReference type="PANTHER" id="PTHR46644">
    <property type="entry name" value="DNA REPAIR PROTEIN XRCC2"/>
    <property type="match status" value="1"/>
</dbReference>
<evidence type="ECO:0000259" key="1">
    <source>
        <dbReference type="Pfam" id="PF08423"/>
    </source>
</evidence>
<dbReference type="AlphaFoldDB" id="A0A154PPH7"/>
<accession>A0A154PPH7</accession>
<dbReference type="OMA" id="SEFYWLD"/>
<dbReference type="GO" id="GO:0033063">
    <property type="term" value="C:Rad51B-Rad51C-Rad51D-XRCC2 complex"/>
    <property type="evidence" value="ECO:0007669"/>
    <property type="project" value="InterPro"/>
</dbReference>
<sequence>MRSQVESGAELFARLNGKPSLRGLDDTLFLEGPGNTDTIEINGEHSTGKTLLLSRLVAKCILPDYNGTVRIKGCSASVVLINTDHHFQVSQLIEIMTNIVNVAYATPFTFDTINSDIDKINAVRNSLRNLRIIDCYSSEQFRLTLRTLDDLFLSNAGIALLAIDSITAYYWQDRENCVISIDSYVSKLLRLVKMHTNRFNVTTIYTKLPASVDNCKGKQLMANHSANTIEYKIHLRKIHGSQNFTCILETGQSSKRMRYSILSSGIKWLADQGEG</sequence>
<proteinExistence type="predicted"/>
<dbReference type="SUPFAM" id="SSF52540">
    <property type="entry name" value="P-loop containing nucleoside triphosphate hydrolases"/>
    <property type="match status" value="1"/>
</dbReference>
<feature type="domain" description="Rad51-like C-terminal" evidence="1">
    <location>
        <begin position="31"/>
        <end position="266"/>
    </location>
</feature>
<dbReference type="STRING" id="178035.A0A154PPH7"/>